<comment type="caution">
    <text evidence="2">The sequence shown here is derived from an EMBL/GenBank/DDBJ whole genome shotgun (WGS) entry which is preliminary data.</text>
</comment>
<protein>
    <submittedName>
        <fullName evidence="2">Uncharacterized protein</fullName>
    </submittedName>
</protein>
<dbReference type="EMBL" id="AGNL01016563">
    <property type="protein sequence ID" value="EJK65014.1"/>
    <property type="molecule type" value="Genomic_DNA"/>
</dbReference>
<organism evidence="2 3">
    <name type="scientific">Thalassiosira oceanica</name>
    <name type="common">Marine diatom</name>
    <dbReference type="NCBI Taxonomy" id="159749"/>
    <lineage>
        <taxon>Eukaryota</taxon>
        <taxon>Sar</taxon>
        <taxon>Stramenopiles</taxon>
        <taxon>Ochrophyta</taxon>
        <taxon>Bacillariophyta</taxon>
        <taxon>Coscinodiscophyceae</taxon>
        <taxon>Thalassiosirophycidae</taxon>
        <taxon>Thalassiosirales</taxon>
        <taxon>Thalassiosiraceae</taxon>
        <taxon>Thalassiosira</taxon>
    </lineage>
</organism>
<evidence type="ECO:0000256" key="1">
    <source>
        <dbReference type="SAM" id="MobiDB-lite"/>
    </source>
</evidence>
<feature type="region of interest" description="Disordered" evidence="1">
    <location>
        <begin position="1"/>
        <end position="197"/>
    </location>
</feature>
<name>K0SJ66_THAOC</name>
<feature type="compositionally biased region" description="Polar residues" evidence="1">
    <location>
        <begin position="186"/>
        <end position="197"/>
    </location>
</feature>
<feature type="compositionally biased region" description="Basic and acidic residues" evidence="1">
    <location>
        <begin position="149"/>
        <end position="173"/>
    </location>
</feature>
<reference evidence="2 3" key="1">
    <citation type="journal article" date="2012" name="Genome Biol.">
        <title>Genome and low-iron response of an oceanic diatom adapted to chronic iron limitation.</title>
        <authorList>
            <person name="Lommer M."/>
            <person name="Specht M."/>
            <person name="Roy A.S."/>
            <person name="Kraemer L."/>
            <person name="Andreson R."/>
            <person name="Gutowska M.A."/>
            <person name="Wolf J."/>
            <person name="Bergner S.V."/>
            <person name="Schilhabel M.B."/>
            <person name="Klostermeier U.C."/>
            <person name="Beiko R.G."/>
            <person name="Rosenstiel P."/>
            <person name="Hippler M."/>
            <person name="Laroche J."/>
        </authorList>
    </citation>
    <scope>NUCLEOTIDE SEQUENCE [LARGE SCALE GENOMIC DNA]</scope>
    <source>
        <strain evidence="2 3">CCMP1005</strain>
    </source>
</reference>
<accession>K0SJ66</accession>
<dbReference type="AlphaFoldDB" id="K0SJ66"/>
<gene>
    <name evidence="2" type="ORF">THAOC_14191</name>
</gene>
<proteinExistence type="predicted"/>
<keyword evidence="3" id="KW-1185">Reference proteome</keyword>
<feature type="compositionally biased region" description="Basic and acidic residues" evidence="1">
    <location>
        <begin position="67"/>
        <end position="81"/>
    </location>
</feature>
<dbReference type="Proteomes" id="UP000266841">
    <property type="component" value="Unassembled WGS sequence"/>
</dbReference>
<sequence length="197" mass="20737">MRHAGETVEASLARGSARRLTRDARLGGRGMGPSRVGSAGMLRPGAFGPARTAGQRDAGGDGSQTAGRDEAVGRRKAEDAASSHPAWSVPPAVREDATSGAGAPEARASRQRRPRGRRRRPRSDKGAYQQVATFEAAQRAPGGLPTPRHHTEGSECQRTDDAARPCRGVRESETGINYSHRAVTSAIRSSGPPNAIE</sequence>
<evidence type="ECO:0000313" key="3">
    <source>
        <dbReference type="Proteomes" id="UP000266841"/>
    </source>
</evidence>
<feature type="compositionally biased region" description="Basic residues" evidence="1">
    <location>
        <begin position="109"/>
        <end position="122"/>
    </location>
</feature>
<evidence type="ECO:0000313" key="2">
    <source>
        <dbReference type="EMBL" id="EJK65014.1"/>
    </source>
</evidence>